<organism evidence="2 3">
    <name type="scientific">Leptospira inadai serovar Lyme</name>
    <dbReference type="NCBI Taxonomy" id="293084"/>
    <lineage>
        <taxon>Bacteria</taxon>
        <taxon>Pseudomonadati</taxon>
        <taxon>Spirochaetota</taxon>
        <taxon>Spirochaetia</taxon>
        <taxon>Leptospirales</taxon>
        <taxon>Leptospiraceae</taxon>
        <taxon>Leptospira</taxon>
    </lineage>
</organism>
<dbReference type="Proteomes" id="UP000094669">
    <property type="component" value="Unassembled WGS sequence"/>
</dbReference>
<dbReference type="EMBL" id="MCRM02000022">
    <property type="protein sequence ID" value="PNV73593.1"/>
    <property type="molecule type" value="Genomic_DNA"/>
</dbReference>
<gene>
    <name evidence="2" type="ORF">BES34_016925</name>
</gene>
<evidence type="ECO:0000313" key="3">
    <source>
        <dbReference type="Proteomes" id="UP000094669"/>
    </source>
</evidence>
<comment type="caution">
    <text evidence="2">The sequence shown here is derived from an EMBL/GenBank/DDBJ whole genome shotgun (WGS) entry which is preliminary data.</text>
</comment>
<reference evidence="2" key="1">
    <citation type="submission" date="2018-01" db="EMBL/GenBank/DDBJ databases">
        <title>Genomic characterization of Leptospira inadai serogroup Lyme isolated from captured rat in Brazil and comparative analysis with human reference strain.</title>
        <authorList>
            <person name="Moreno L.Z."/>
            <person name="Loureiro A.P."/>
            <person name="Miraglia F."/>
            <person name="Kremer F.S."/>
            <person name="Eslabao M.R."/>
            <person name="Dellagostin O.A."/>
            <person name="Lilenbaum W."/>
            <person name="Moreno A.M."/>
        </authorList>
    </citation>
    <scope>NUCLEOTIDE SEQUENCE [LARGE SCALE GENOMIC DNA]</scope>
    <source>
        <strain evidence="2">M34/99</strain>
    </source>
</reference>
<protein>
    <recommendedName>
        <fullName evidence="4">Lipoprotein</fullName>
    </recommendedName>
</protein>
<evidence type="ECO:0000256" key="1">
    <source>
        <dbReference type="SAM" id="MobiDB-lite"/>
    </source>
</evidence>
<evidence type="ECO:0000313" key="2">
    <source>
        <dbReference type="EMBL" id="PNV73593.1"/>
    </source>
</evidence>
<feature type="region of interest" description="Disordered" evidence="1">
    <location>
        <begin position="310"/>
        <end position="335"/>
    </location>
</feature>
<evidence type="ECO:0008006" key="4">
    <source>
        <dbReference type="Google" id="ProtNLM"/>
    </source>
</evidence>
<proteinExistence type="predicted"/>
<name>A0ABX4YEX8_9LEPT</name>
<keyword evidence="3" id="KW-1185">Reference proteome</keyword>
<sequence>MPTKIQEKGNKKLKLFTLSRFLIFLVSISAYNCASVPQYRDVHLASKSLLDTAEDHIKEKRYSEATELLRTVLKVYPEDSRANSISEKLPDPYKAGLRDISLKGFNKANRTEADSGFFEKLAWYLPDRILDFLDIASFNVKIGPQLGASLWAFRGFQVTLYAGNTMQLGWFQKRTLGFTEELSGEAGLGPIVPIAISGRSIGTGSERGIYDSFVLHSPYKKVYQDYRDYWSTGAKVGFLLTGAEVELHWLEIFDFISGIFTFDPLEDDFGKTRSLLLSKQEQKNLLIINTASHAYCDCEIREIRGQFPSLSDAPENPVLPKAEEASKSNHGARKK</sequence>
<accession>A0ABX4YEX8</accession>